<dbReference type="RefSeq" id="WP_238158690.1">
    <property type="nucleotide sequence ID" value="NZ_JNGI01000124.1"/>
</dbReference>
<reference evidence="3 4" key="1">
    <citation type="journal article" date="2015" name="Appl. Environ. Microbiol.">
        <title>The Enterobacterium Trabulsiella odontotermitis Presents Novel Adaptations Related to Its Association with Fungus-Growing Termites.</title>
        <authorList>
            <person name="Sapountzis P."/>
            <person name="Gruntjes T."/>
            <person name="Otani S."/>
            <person name="Estevez J."/>
            <person name="da Costa R.R."/>
            <person name="Plunkett G.3rd."/>
            <person name="Perna N.T."/>
            <person name="Poulsen M."/>
        </authorList>
    </citation>
    <scope>NUCLEOTIDE SEQUENCE [LARGE SCALE GENOMIC DNA]</scope>
    <source>
        <strain evidence="3 4">12</strain>
    </source>
</reference>
<feature type="domain" description="Bacterial Ig-like" evidence="2">
    <location>
        <begin position="197"/>
        <end position="280"/>
    </location>
</feature>
<proteinExistence type="predicted"/>
<dbReference type="AlphaFoldDB" id="A0A0L0GRU1"/>
<evidence type="ECO:0000313" key="4">
    <source>
        <dbReference type="Proteomes" id="UP000037393"/>
    </source>
</evidence>
<dbReference type="Gene3D" id="3.30.420.430">
    <property type="match status" value="5"/>
</dbReference>
<evidence type="ECO:0000313" key="3">
    <source>
        <dbReference type="EMBL" id="KNC91677.1"/>
    </source>
</evidence>
<feature type="region of interest" description="Disordered" evidence="1">
    <location>
        <begin position="237"/>
        <end position="271"/>
    </location>
</feature>
<feature type="domain" description="Bacterial Ig-like" evidence="2">
    <location>
        <begin position="401"/>
        <end position="488"/>
    </location>
</feature>
<feature type="domain" description="Bacterial Ig-like" evidence="2">
    <location>
        <begin position="502"/>
        <end position="591"/>
    </location>
</feature>
<feature type="region of interest" description="Disordered" evidence="1">
    <location>
        <begin position="384"/>
        <end position="429"/>
    </location>
</feature>
<feature type="non-terminal residue" evidence="3">
    <location>
        <position position="668"/>
    </location>
</feature>
<dbReference type="NCBIfam" id="NF033510">
    <property type="entry name" value="Ca_tandemer"/>
    <property type="match status" value="4"/>
</dbReference>
<accession>A0A0L0GRU1</accession>
<sequence length="668" mass="69296">MENKIILAINSGEGKTRLLTADAGKAVNVKLIPGNKYLLKNVNDDFAPENITLKRVGKALHVIQEGDTQPSIIIEDYFDGDPNNPVLLGMAEDGQLYAYVPLSGEGYDTGYLIADGNLSPVALGGEPMGPGSGIFTAPGDDNDSLFGLLGFLAAASAMGIGAAVAMEDDSNNITDRSAPETPAIGSAIDNEGSVVGPLKSGDQTDDTTPTLSGHGEPGDTIHIYDNGKEIGTVKVGDDGKWSYTPEKPLDDGKHDITVAEEDPSGNISPPSDPIIITVDTLAPNAPTIQHVIDKAGDVVGEVNHNGWTDDTRPEMSGTGEAGATITIYDNGKAIGQTEVNADGRWYFKPTQNLADGNHDITVTQTDKAGNVSDPSPVRDFSVITSAPEKPEQPDVLDNTGPKTGPLEPGDVTDETKPTFNGEGTPGNVIIIKDNGEEIGSTVVGDDGKWSYTPKDDLGEGKHELEVSEKDKAGNISDPSDPIQIVVDTTPPVKPDVANAQDDSAPITGKIQDGGVTDDTTPTFSGGGQPGDTVTIYDGDEVLGTTVIDDDGKWSFTPDEPLGDGEHSITVTQTDPAGNTSDVSDSLDFGVDSTPPDASEDVLKITGVADNVGDQQGNVTHGSTTDDSQPAISGIGKAGNTVFVYTTDAAGKHLIGSAVVDGDGNWSLT</sequence>
<organism evidence="3 4">
    <name type="scientific">Trabulsiella odontotermitis</name>
    <dbReference type="NCBI Taxonomy" id="379893"/>
    <lineage>
        <taxon>Bacteria</taxon>
        <taxon>Pseudomonadati</taxon>
        <taxon>Pseudomonadota</taxon>
        <taxon>Gammaproteobacteria</taxon>
        <taxon>Enterobacterales</taxon>
        <taxon>Enterobacteriaceae</taxon>
        <taxon>Trabulsiella</taxon>
    </lineage>
</organism>
<comment type="caution">
    <text evidence="3">The sequence shown here is derived from an EMBL/GenBank/DDBJ whole genome shotgun (WGS) entry which is preliminary data.</text>
</comment>
<dbReference type="Pfam" id="PF19077">
    <property type="entry name" value="Big_13"/>
    <property type="match status" value="4"/>
</dbReference>
<name>A0A0L0GRU1_9ENTR</name>
<feature type="region of interest" description="Disordered" evidence="1">
    <location>
        <begin position="181"/>
        <end position="220"/>
    </location>
</feature>
<dbReference type="Proteomes" id="UP000037393">
    <property type="component" value="Unassembled WGS sequence"/>
</dbReference>
<feature type="region of interest" description="Disordered" evidence="1">
    <location>
        <begin position="495"/>
        <end position="532"/>
    </location>
</feature>
<feature type="domain" description="Bacterial Ig-like" evidence="2">
    <location>
        <begin position="294"/>
        <end position="376"/>
    </location>
</feature>
<evidence type="ECO:0000259" key="2">
    <source>
        <dbReference type="Pfam" id="PF19077"/>
    </source>
</evidence>
<feature type="region of interest" description="Disordered" evidence="1">
    <location>
        <begin position="441"/>
        <end position="461"/>
    </location>
</feature>
<dbReference type="EMBL" id="JNGI01000124">
    <property type="protein sequence ID" value="KNC91677.1"/>
    <property type="molecule type" value="Genomic_DNA"/>
</dbReference>
<evidence type="ECO:0000256" key="1">
    <source>
        <dbReference type="SAM" id="MobiDB-lite"/>
    </source>
</evidence>
<dbReference type="InterPro" id="IPR044016">
    <property type="entry name" value="Big_13"/>
</dbReference>
<feature type="compositionally biased region" description="Basic and acidic residues" evidence="1">
    <location>
        <begin position="247"/>
        <end position="257"/>
    </location>
</feature>
<feature type="region of interest" description="Disordered" evidence="1">
    <location>
        <begin position="547"/>
        <end position="596"/>
    </location>
</feature>
<feature type="compositionally biased region" description="Polar residues" evidence="1">
    <location>
        <begin position="568"/>
        <end position="583"/>
    </location>
</feature>
<keyword evidence="4" id="KW-1185">Reference proteome</keyword>
<gene>
    <name evidence="3" type="ORF">GM31_01380</name>
</gene>
<feature type="compositionally biased region" description="Basic and acidic residues" evidence="1">
    <location>
        <begin position="445"/>
        <end position="461"/>
    </location>
</feature>
<protein>
    <recommendedName>
        <fullName evidence="2">Bacterial Ig-like domain-containing protein</fullName>
    </recommendedName>
</protein>